<feature type="compositionally biased region" description="Basic and acidic residues" evidence="6">
    <location>
        <begin position="1"/>
        <end position="16"/>
    </location>
</feature>
<dbReference type="InterPro" id="IPR013907">
    <property type="entry name" value="Sds3"/>
</dbReference>
<accession>A0A1Q2ZZF8</accession>
<name>A0A1Q2ZZF8_ZYGRO</name>
<sequence length="415" mass="48156">MDSHRDNINTDQEEQKNVSSRVASNNNNNNYNENLLDYYIPSDADTEKMSEEADNGNQHPKLEELVENKRTNIDMDDKEEPESKRPKTDSQVPQESQASETPAIPDDEGDVEEDVEEEAEEESSEHKTANVKGTGASVSVDADADVDVEEEEEIEEMGEEEEEEDSKEREISKRFSSMLSPIEMEEQRQTALQEITDIEYKFAELRQRLFENKMLRLKTELQMCVEGSHPRLQTYYQKIASIRDHKLKRAYQRQKYNMQCIDTETRATRTHIHQDFLRKASDLRSKLLTDTTQTWYDINKERREMDIVVPEVNYHVPVKLAGKTLSCITGYAGPAQQRYPGEPLPEDLECENITFKYRSNAVDKLEVIVDRMRLNNELSDLEGLKRYFHGFPGAPNLSGLRDSEIYDDLLRLQNR</sequence>
<feature type="compositionally biased region" description="Acidic residues" evidence="6">
    <location>
        <begin position="105"/>
        <end position="123"/>
    </location>
</feature>
<dbReference type="GO" id="GO:0005654">
    <property type="term" value="C:nucleoplasm"/>
    <property type="evidence" value="ECO:0007669"/>
    <property type="project" value="UniProtKB-ARBA"/>
</dbReference>
<reference evidence="7 8" key="1">
    <citation type="submission" date="2016-08" db="EMBL/GenBank/DDBJ databases">
        <title>Draft genome sequence of allopolyploid Zygosaccharomyces rouxii.</title>
        <authorList>
            <person name="Watanabe J."/>
            <person name="Uehara K."/>
            <person name="Mogi Y."/>
            <person name="Tsukioka Y."/>
        </authorList>
    </citation>
    <scope>NUCLEOTIDE SEQUENCE [LARGE SCALE GENOMIC DNA]</scope>
    <source>
        <strain evidence="7 8">NBRC 110957</strain>
    </source>
</reference>
<evidence type="ECO:0000256" key="1">
    <source>
        <dbReference type="ARBA" id="ARBA00004123"/>
    </source>
</evidence>
<evidence type="ECO:0000256" key="5">
    <source>
        <dbReference type="ARBA" id="ARBA00023242"/>
    </source>
</evidence>
<organism evidence="7 8">
    <name type="scientific">Zygosaccharomyces rouxii</name>
    <dbReference type="NCBI Taxonomy" id="4956"/>
    <lineage>
        <taxon>Eukaryota</taxon>
        <taxon>Fungi</taxon>
        <taxon>Dikarya</taxon>
        <taxon>Ascomycota</taxon>
        <taxon>Saccharomycotina</taxon>
        <taxon>Saccharomycetes</taxon>
        <taxon>Saccharomycetales</taxon>
        <taxon>Saccharomycetaceae</taxon>
        <taxon>Zygosaccharomyces</taxon>
    </lineage>
</organism>
<dbReference type="GO" id="GO:0010468">
    <property type="term" value="P:regulation of gene expression"/>
    <property type="evidence" value="ECO:0007669"/>
    <property type="project" value="UniProtKB-ARBA"/>
</dbReference>
<evidence type="ECO:0000313" key="7">
    <source>
        <dbReference type="EMBL" id="GAV48829.1"/>
    </source>
</evidence>
<evidence type="ECO:0000313" key="8">
    <source>
        <dbReference type="Proteomes" id="UP000187013"/>
    </source>
</evidence>
<evidence type="ECO:0000256" key="4">
    <source>
        <dbReference type="ARBA" id="ARBA00023163"/>
    </source>
</evidence>
<keyword evidence="2" id="KW-0678">Repressor</keyword>
<dbReference type="AlphaFoldDB" id="A0A1Q2ZZF8"/>
<feature type="compositionally biased region" description="Polar residues" evidence="6">
    <location>
        <begin position="89"/>
        <end position="100"/>
    </location>
</feature>
<keyword evidence="5" id="KW-0539">Nucleus</keyword>
<feature type="compositionally biased region" description="Basic and acidic residues" evidence="6">
    <location>
        <begin position="60"/>
        <end position="88"/>
    </location>
</feature>
<dbReference type="OrthoDB" id="20886at2759"/>
<keyword evidence="3" id="KW-0805">Transcription regulation</keyword>
<dbReference type="PANTHER" id="PTHR21964">
    <property type="entry name" value="BREAST CANCER METASTASIS-SUPPRESSOR 1"/>
    <property type="match status" value="1"/>
</dbReference>
<evidence type="ECO:0000256" key="6">
    <source>
        <dbReference type="SAM" id="MobiDB-lite"/>
    </source>
</evidence>
<protein>
    <recommendedName>
        <fullName evidence="9">Transcriptional regulatory protein DEP1</fullName>
    </recommendedName>
</protein>
<feature type="compositionally biased region" description="Low complexity" evidence="6">
    <location>
        <begin position="25"/>
        <end position="34"/>
    </location>
</feature>
<dbReference type="Proteomes" id="UP000187013">
    <property type="component" value="Unassembled WGS sequence"/>
</dbReference>
<dbReference type="Pfam" id="PF08598">
    <property type="entry name" value="Sds3"/>
    <property type="match status" value="1"/>
</dbReference>
<comment type="caution">
    <text evidence="7">The sequence shown here is derived from an EMBL/GenBank/DDBJ whole genome shotgun (WGS) entry which is preliminary data.</text>
</comment>
<evidence type="ECO:0000256" key="2">
    <source>
        <dbReference type="ARBA" id="ARBA00022491"/>
    </source>
</evidence>
<dbReference type="eggNOG" id="ENOG502S36P">
    <property type="taxonomic scope" value="Eukaryota"/>
</dbReference>
<comment type="subcellular location">
    <subcellularLocation>
        <location evidence="1">Nucleus</location>
    </subcellularLocation>
</comment>
<evidence type="ECO:0000256" key="3">
    <source>
        <dbReference type="ARBA" id="ARBA00023015"/>
    </source>
</evidence>
<evidence type="ECO:0008006" key="9">
    <source>
        <dbReference type="Google" id="ProtNLM"/>
    </source>
</evidence>
<gene>
    <name evidence="7" type="ORF">ZYGR_0N02340</name>
</gene>
<feature type="region of interest" description="Disordered" evidence="6">
    <location>
        <begin position="1"/>
        <end position="170"/>
    </location>
</feature>
<dbReference type="SMART" id="SM01401">
    <property type="entry name" value="Sds3"/>
    <property type="match status" value="1"/>
</dbReference>
<feature type="compositionally biased region" description="Acidic residues" evidence="6">
    <location>
        <begin position="142"/>
        <end position="165"/>
    </location>
</feature>
<proteinExistence type="predicted"/>
<keyword evidence="4" id="KW-0804">Transcription</keyword>
<dbReference type="EMBL" id="BDGX01000014">
    <property type="protein sequence ID" value="GAV48829.1"/>
    <property type="molecule type" value="Genomic_DNA"/>
</dbReference>